<dbReference type="Pfam" id="PF01551">
    <property type="entry name" value="Peptidase_M23"/>
    <property type="match status" value="1"/>
</dbReference>
<keyword evidence="1 2" id="KW-0732">Signal</keyword>
<feature type="domain" description="M23ase beta-sheet core" evidence="3">
    <location>
        <begin position="125"/>
        <end position="219"/>
    </location>
</feature>
<dbReference type="SUPFAM" id="SSF51261">
    <property type="entry name" value="Duplicated hybrid motif"/>
    <property type="match status" value="1"/>
</dbReference>
<dbReference type="PANTHER" id="PTHR21666">
    <property type="entry name" value="PEPTIDASE-RELATED"/>
    <property type="match status" value="1"/>
</dbReference>
<dbReference type="PANTHER" id="PTHR21666:SF289">
    <property type="entry name" value="L-ALA--D-GLU ENDOPEPTIDASE"/>
    <property type="match status" value="1"/>
</dbReference>
<dbReference type="EC" id="3.4.-.-" evidence="4"/>
<dbReference type="EMBL" id="JAUQSZ010000003">
    <property type="protein sequence ID" value="MDO7841988.1"/>
    <property type="molecule type" value="Genomic_DNA"/>
</dbReference>
<comment type="caution">
    <text evidence="4">The sequence shown here is derived from an EMBL/GenBank/DDBJ whole genome shotgun (WGS) entry which is preliminary data.</text>
</comment>
<keyword evidence="5" id="KW-1185">Reference proteome</keyword>
<dbReference type="InterPro" id="IPR011055">
    <property type="entry name" value="Dup_hybrid_motif"/>
</dbReference>
<keyword evidence="4" id="KW-0378">Hydrolase</keyword>
<dbReference type="GO" id="GO:0016787">
    <property type="term" value="F:hydrolase activity"/>
    <property type="evidence" value="ECO:0007669"/>
    <property type="project" value="UniProtKB-KW"/>
</dbReference>
<dbReference type="InterPro" id="IPR050570">
    <property type="entry name" value="Cell_wall_metabolism_enzyme"/>
</dbReference>
<evidence type="ECO:0000313" key="5">
    <source>
        <dbReference type="Proteomes" id="UP001176468"/>
    </source>
</evidence>
<evidence type="ECO:0000259" key="3">
    <source>
        <dbReference type="Pfam" id="PF01551"/>
    </source>
</evidence>
<proteinExistence type="predicted"/>
<dbReference type="Gene3D" id="2.70.70.10">
    <property type="entry name" value="Glucose Permease (Domain IIA)"/>
    <property type="match status" value="1"/>
</dbReference>
<sequence length="253" mass="26501">MKIHTIASSLPKFAQVESLLTTRISGLVLAGLATFACAGTANAADAAVANTAAANAASAVSTASDAAVDVRADMQYRSLFQTWKKLDDAEQISSISIPSVQPVDQIRFTSTFGIRSDPFRRVAAMHAGVDIAQPVGTPVYATADGMIDRAERAGGYGNMVEIDHGKGIQTRYGHLSKILVAAGTRVHRGQLIALVGSTGRSTGPHLHYEVRMDGHAVNPMPFLQSADFTVAAQDKTIHTVPVATGEVASDSAD</sequence>
<dbReference type="CDD" id="cd12797">
    <property type="entry name" value="M23_peptidase"/>
    <property type="match status" value="1"/>
</dbReference>
<accession>A0ABT8ZWN3</accession>
<name>A0ABT8ZWN3_9SPHN</name>
<protein>
    <submittedName>
        <fullName evidence="4">M23 family metallopeptidase</fullName>
        <ecNumber evidence="4">3.4.-.-</ecNumber>
    </submittedName>
</protein>
<gene>
    <name evidence="4" type="ORF">Q5H94_06605</name>
</gene>
<evidence type="ECO:0000313" key="4">
    <source>
        <dbReference type="EMBL" id="MDO7841988.1"/>
    </source>
</evidence>
<dbReference type="InterPro" id="IPR016047">
    <property type="entry name" value="M23ase_b-sheet_dom"/>
</dbReference>
<organism evidence="4 5">
    <name type="scientific">Sphingomonas immobilis</name>
    <dbReference type="NCBI Taxonomy" id="3063997"/>
    <lineage>
        <taxon>Bacteria</taxon>
        <taxon>Pseudomonadati</taxon>
        <taxon>Pseudomonadota</taxon>
        <taxon>Alphaproteobacteria</taxon>
        <taxon>Sphingomonadales</taxon>
        <taxon>Sphingomonadaceae</taxon>
        <taxon>Sphingomonas</taxon>
    </lineage>
</organism>
<feature type="chain" id="PRO_5045762444" evidence="2">
    <location>
        <begin position="44"/>
        <end position="253"/>
    </location>
</feature>
<dbReference type="Proteomes" id="UP001176468">
    <property type="component" value="Unassembled WGS sequence"/>
</dbReference>
<reference evidence="4" key="1">
    <citation type="submission" date="2023-07" db="EMBL/GenBank/DDBJ databases">
        <authorList>
            <person name="Kim M.K."/>
        </authorList>
    </citation>
    <scope>NUCLEOTIDE SEQUENCE</scope>
    <source>
        <strain evidence="4">CA1-15</strain>
    </source>
</reference>
<evidence type="ECO:0000256" key="2">
    <source>
        <dbReference type="SAM" id="SignalP"/>
    </source>
</evidence>
<dbReference type="RefSeq" id="WP_304560442.1">
    <property type="nucleotide sequence ID" value="NZ_JAUQSZ010000003.1"/>
</dbReference>
<feature type="signal peptide" evidence="2">
    <location>
        <begin position="1"/>
        <end position="43"/>
    </location>
</feature>
<evidence type="ECO:0000256" key="1">
    <source>
        <dbReference type="ARBA" id="ARBA00022729"/>
    </source>
</evidence>